<dbReference type="AlphaFoldDB" id="A0A371QBB6"/>
<keyword evidence="2" id="KW-1185">Reference proteome</keyword>
<gene>
    <name evidence="1" type="ORF">DY245_01540</name>
</gene>
<evidence type="ECO:0000313" key="1">
    <source>
        <dbReference type="EMBL" id="REK92006.1"/>
    </source>
</evidence>
<accession>A0A371QBB6</accession>
<reference evidence="1 2" key="1">
    <citation type="submission" date="2018-08" db="EMBL/GenBank/DDBJ databases">
        <title>Streptomyces NEAU-D10 sp. nov., a novel Actinomycete isolated from soil.</title>
        <authorList>
            <person name="Jin L."/>
        </authorList>
    </citation>
    <scope>NUCLEOTIDE SEQUENCE [LARGE SCALE GENOMIC DNA]</scope>
    <source>
        <strain evidence="1 2">NEAU-D10</strain>
    </source>
</reference>
<sequence length="60" mass="6369">MPEYFSQVLLKLSMLSPELADRTFPAAETPSDCNCSTALANSRQASADSFILSSSPVGQS</sequence>
<comment type="caution">
    <text evidence="1">The sequence shown here is derived from an EMBL/GenBank/DDBJ whole genome shotgun (WGS) entry which is preliminary data.</text>
</comment>
<protein>
    <submittedName>
        <fullName evidence="1">Uncharacterized protein</fullName>
    </submittedName>
</protein>
<dbReference type="EMBL" id="QUAC01000011">
    <property type="protein sequence ID" value="REK92006.1"/>
    <property type="molecule type" value="Genomic_DNA"/>
</dbReference>
<organism evidence="1 2">
    <name type="scientific">Streptomyces inhibens</name>
    <dbReference type="NCBI Taxonomy" id="2293571"/>
    <lineage>
        <taxon>Bacteria</taxon>
        <taxon>Bacillati</taxon>
        <taxon>Actinomycetota</taxon>
        <taxon>Actinomycetes</taxon>
        <taxon>Kitasatosporales</taxon>
        <taxon>Streptomycetaceae</taxon>
        <taxon>Streptomyces</taxon>
    </lineage>
</organism>
<evidence type="ECO:0000313" key="2">
    <source>
        <dbReference type="Proteomes" id="UP000262477"/>
    </source>
</evidence>
<name>A0A371QBB6_STRIH</name>
<dbReference type="Proteomes" id="UP000262477">
    <property type="component" value="Unassembled WGS sequence"/>
</dbReference>
<proteinExistence type="predicted"/>